<dbReference type="AlphaFoldDB" id="A0A3S8UQZ0"/>
<dbReference type="GO" id="GO:0004540">
    <property type="term" value="F:RNA nuclease activity"/>
    <property type="evidence" value="ECO:0007669"/>
    <property type="project" value="InterPro"/>
</dbReference>
<protein>
    <submittedName>
        <fullName evidence="2">NYN domain-containing protein</fullName>
    </submittedName>
</protein>
<feature type="domain" description="NYN" evidence="1">
    <location>
        <begin position="2"/>
        <end position="167"/>
    </location>
</feature>
<organism evidence="2 3">
    <name type="scientific">Pseudomonas entomophila</name>
    <dbReference type="NCBI Taxonomy" id="312306"/>
    <lineage>
        <taxon>Bacteria</taxon>
        <taxon>Pseudomonadati</taxon>
        <taxon>Pseudomonadota</taxon>
        <taxon>Gammaproteobacteria</taxon>
        <taxon>Pseudomonadales</taxon>
        <taxon>Pseudomonadaceae</taxon>
        <taxon>Pseudomonas</taxon>
    </lineage>
</organism>
<evidence type="ECO:0000259" key="1">
    <source>
        <dbReference type="Pfam" id="PF01936"/>
    </source>
</evidence>
<dbReference type="EMBL" id="CP034338">
    <property type="protein sequence ID" value="AZL70661.1"/>
    <property type="molecule type" value="Genomic_DNA"/>
</dbReference>
<proteinExistence type="predicted"/>
<dbReference type="Gene3D" id="3.40.50.1010">
    <property type="entry name" value="5'-nuclease"/>
    <property type="match status" value="1"/>
</dbReference>
<name>A0A3S8UQZ0_9PSED</name>
<dbReference type="KEGG" id="pory:EJA05_24300"/>
<evidence type="ECO:0000313" key="3">
    <source>
        <dbReference type="Proteomes" id="UP000268230"/>
    </source>
</evidence>
<dbReference type="InterPro" id="IPR021139">
    <property type="entry name" value="NYN"/>
</dbReference>
<dbReference type="OrthoDB" id="9809421at2"/>
<gene>
    <name evidence="2" type="ORF">EJA05_24300</name>
</gene>
<dbReference type="Pfam" id="PF01936">
    <property type="entry name" value="NYN"/>
    <property type="match status" value="1"/>
</dbReference>
<dbReference type="Proteomes" id="UP000268230">
    <property type="component" value="Chromosome"/>
</dbReference>
<sequence length="229" mass="26122">MRTACFVDGYNVFYGLVAGTRYKWLDLPALLAHILRTEQPGSLLSAINFYTSGVKPSLASRGRLSKEAQDTYLRALIARNVSVFYGRHQLEPRNAPRFIDKKTPPSRVDQVAIWKLEEKETDVRIALSMYRLAARQAHLPTEQRVRQIVLVSADTDMTPALQALREDFPEICLGVVLPHREGMKRIPPGSLRNHCSWMRQLVTNEELACHQFPERVATLKKPAIKPAYW</sequence>
<evidence type="ECO:0000313" key="2">
    <source>
        <dbReference type="EMBL" id="AZL70661.1"/>
    </source>
</evidence>
<accession>A0A3S8UQZ0</accession>
<reference evidence="2 3" key="1">
    <citation type="submission" date="2018-12" db="EMBL/GenBank/DDBJ databases">
        <authorList>
            <person name="Li S."/>
            <person name="Yang R."/>
            <person name="Chen G."/>
            <person name="Zou L."/>
            <person name="Zhang C."/>
            <person name="Chen Y."/>
            <person name="Liu Z."/>
            <person name="Li Y."/>
            <person name="Yan Y."/>
            <person name="Huang M."/>
            <person name="Chen T."/>
        </authorList>
    </citation>
    <scope>NUCLEOTIDE SEQUENCE [LARGE SCALE GENOMIC DNA]</scope>
    <source>
        <strain evidence="2 3">1257</strain>
    </source>
</reference>
<dbReference type="CDD" id="cd18722">
    <property type="entry name" value="PIN_NicB-like"/>
    <property type="match status" value="1"/>
</dbReference>